<evidence type="ECO:0008006" key="3">
    <source>
        <dbReference type="Google" id="ProtNLM"/>
    </source>
</evidence>
<dbReference type="Proteomes" id="UP001204798">
    <property type="component" value="Unassembled WGS sequence"/>
</dbReference>
<evidence type="ECO:0000313" key="1">
    <source>
        <dbReference type="EMBL" id="MCS3920615.1"/>
    </source>
</evidence>
<dbReference type="SUPFAM" id="SSF48208">
    <property type="entry name" value="Six-hairpin glycosidases"/>
    <property type="match status" value="1"/>
</dbReference>
<organism evidence="1 2">
    <name type="scientific">Candidatus Fervidibacter sacchari</name>
    <dbReference type="NCBI Taxonomy" id="1448929"/>
    <lineage>
        <taxon>Bacteria</taxon>
        <taxon>Candidatus Fervidibacterota</taxon>
        <taxon>Candidatus Fervidibacter</taxon>
    </lineage>
</organism>
<evidence type="ECO:0000313" key="2">
    <source>
        <dbReference type="Proteomes" id="UP001204798"/>
    </source>
</evidence>
<gene>
    <name evidence="1" type="ORF">M2350_003050</name>
</gene>
<name>A0ABT2ERM1_9BACT</name>
<dbReference type="InterPro" id="IPR012341">
    <property type="entry name" value="6hp_glycosidase-like_sf"/>
</dbReference>
<dbReference type="Gene3D" id="1.50.10.10">
    <property type="match status" value="1"/>
</dbReference>
<comment type="caution">
    <text evidence="1">The sequence shown here is derived from an EMBL/GenBank/DDBJ whole genome shotgun (WGS) entry which is preliminary data.</text>
</comment>
<protein>
    <recommendedName>
        <fullName evidence="3">Glycosyltransferase</fullName>
    </recommendedName>
</protein>
<accession>A0ABT2ERM1</accession>
<dbReference type="EMBL" id="JANUCP010000006">
    <property type="protein sequence ID" value="MCS3920615.1"/>
    <property type="molecule type" value="Genomic_DNA"/>
</dbReference>
<sequence>MELTTVVDITAVNLSHLKAISDDTGVLQFTFFGVPDPKSGYTTDDNARALIVATLHHKLTGDEEALKLAQRYLAFLRYVQRDDGWFHNFIGYDRRFLDEIGSEDCFGRSLWALGTVLNSGLPELMQKAALVMWEKSLPNSAKLNHARPKAYSLVGLSEAANKLGKSCPSLLGLVRQLAEDLCHLYLEHVDRYWRWFEDTMTYSNGVLCEGLLRAYRLTGKQRYLTIGLEALRFLNEVCWDEKEDCVSLVGNRGWYRKGGTKAEFAQQPVDAMWLCWANLTAWEITGEDEFKAMAQASVEWFFGRNIISAQLYDPETGACHDGLEPHGVNEHCGAESTISALLTLLRWHQSQKP</sequence>
<dbReference type="RefSeq" id="WP_259100455.1">
    <property type="nucleotide sequence ID" value="NZ_CP130454.1"/>
</dbReference>
<dbReference type="InterPro" id="IPR008928">
    <property type="entry name" value="6-hairpin_glycosidase_sf"/>
</dbReference>
<reference evidence="1 2" key="1">
    <citation type="submission" date="2022-08" db="EMBL/GenBank/DDBJ databases">
        <title>Bacterial and archaeal communities from various locations to study Microbial Dark Matter (Phase II).</title>
        <authorList>
            <person name="Stepanauskas R."/>
        </authorList>
    </citation>
    <scope>NUCLEOTIDE SEQUENCE [LARGE SCALE GENOMIC DNA]</scope>
    <source>
        <strain evidence="1 2">PD1</strain>
    </source>
</reference>
<proteinExistence type="predicted"/>
<keyword evidence="2" id="KW-1185">Reference proteome</keyword>